<dbReference type="RefSeq" id="WP_165229407.1">
    <property type="nucleotide sequence ID" value="NZ_CP049257.1"/>
</dbReference>
<dbReference type="KEGG" id="nano:G5V58_05265"/>
<dbReference type="InterPro" id="IPR016181">
    <property type="entry name" value="Acyl_CoA_acyltransferase"/>
</dbReference>
<dbReference type="GO" id="GO:1990189">
    <property type="term" value="F:protein N-terminal-serine acetyltransferase activity"/>
    <property type="evidence" value="ECO:0007669"/>
    <property type="project" value="TreeGrafter"/>
</dbReference>
<dbReference type="SUPFAM" id="SSF55729">
    <property type="entry name" value="Acyl-CoA N-acyltransferases (Nat)"/>
    <property type="match status" value="1"/>
</dbReference>
<organism evidence="2 3">
    <name type="scientific">Nocardioides anomalus</name>
    <dbReference type="NCBI Taxonomy" id="2712223"/>
    <lineage>
        <taxon>Bacteria</taxon>
        <taxon>Bacillati</taxon>
        <taxon>Actinomycetota</taxon>
        <taxon>Actinomycetes</taxon>
        <taxon>Propionibacteriales</taxon>
        <taxon>Nocardioidaceae</taxon>
        <taxon>Nocardioides</taxon>
    </lineage>
</organism>
<keyword evidence="3" id="KW-1185">Reference proteome</keyword>
<evidence type="ECO:0000313" key="2">
    <source>
        <dbReference type="EMBL" id="QIG42251.1"/>
    </source>
</evidence>
<accession>A0A6G6WA77</accession>
<keyword evidence="2" id="KW-0808">Transferase</keyword>
<dbReference type="FunFam" id="3.40.630.30:FF:000047">
    <property type="entry name" value="Acetyltransferase, GNAT family"/>
    <property type="match status" value="1"/>
</dbReference>
<sequence length="231" mass="25763">MPEENEYGQSVGDLVPGWAPRPRPRPVTLEGRYVVVEPLSTGHAQGLYAATCGPEDQALWTYRATGAPTSEAEMTALVARTLTTPDLLTFALVPEGRGAEGLASYTRIDPATGQVEVAGVLFGRSLQRTRAATEAVHLLMRHAFEELGYRRFEWKCDSLNEPSRRAAQRLGFTYEGRFRHHLVVKGRNRDTDWFSITDTEWPAVRAAHEAWLDPANFDDAGAQRRRLSVAR</sequence>
<evidence type="ECO:0000313" key="3">
    <source>
        <dbReference type="Proteomes" id="UP000502996"/>
    </source>
</evidence>
<protein>
    <submittedName>
        <fullName evidence="2">GNAT family N-acetyltransferase</fullName>
    </submittedName>
</protein>
<dbReference type="InterPro" id="IPR051908">
    <property type="entry name" value="Ribosomal_N-acetyltransferase"/>
</dbReference>
<dbReference type="PANTHER" id="PTHR43441">
    <property type="entry name" value="RIBOSOMAL-PROTEIN-SERINE ACETYLTRANSFERASE"/>
    <property type="match status" value="1"/>
</dbReference>
<dbReference type="Gene3D" id="3.40.630.30">
    <property type="match status" value="1"/>
</dbReference>
<dbReference type="PANTHER" id="PTHR43441:SF2">
    <property type="entry name" value="FAMILY ACETYLTRANSFERASE, PUTATIVE (AFU_ORTHOLOGUE AFUA_7G00850)-RELATED"/>
    <property type="match status" value="1"/>
</dbReference>
<name>A0A6G6WA77_9ACTN</name>
<dbReference type="PROSITE" id="PS51186">
    <property type="entry name" value="GNAT"/>
    <property type="match status" value="1"/>
</dbReference>
<feature type="domain" description="N-acetyltransferase" evidence="1">
    <location>
        <begin position="34"/>
        <end position="190"/>
    </location>
</feature>
<evidence type="ECO:0000259" key="1">
    <source>
        <dbReference type="PROSITE" id="PS51186"/>
    </source>
</evidence>
<proteinExistence type="predicted"/>
<dbReference type="InterPro" id="IPR000182">
    <property type="entry name" value="GNAT_dom"/>
</dbReference>
<reference evidence="2 3" key="1">
    <citation type="submission" date="2020-02" db="EMBL/GenBank/DDBJ databases">
        <title>Full genome sequence of Nocardioides sp. R-3366.</title>
        <authorList>
            <person name="Im W.-T."/>
        </authorList>
    </citation>
    <scope>NUCLEOTIDE SEQUENCE [LARGE SCALE GENOMIC DNA]</scope>
    <source>
        <strain evidence="2 3">R-3366</strain>
    </source>
</reference>
<dbReference type="AlphaFoldDB" id="A0A6G6WA77"/>
<gene>
    <name evidence="2" type="ORF">G5V58_05265</name>
</gene>
<dbReference type="GO" id="GO:0008999">
    <property type="term" value="F:protein-N-terminal-alanine acetyltransferase activity"/>
    <property type="evidence" value="ECO:0007669"/>
    <property type="project" value="TreeGrafter"/>
</dbReference>
<dbReference type="EMBL" id="CP049257">
    <property type="protein sequence ID" value="QIG42251.1"/>
    <property type="molecule type" value="Genomic_DNA"/>
</dbReference>
<dbReference type="Proteomes" id="UP000502996">
    <property type="component" value="Chromosome"/>
</dbReference>
<dbReference type="Pfam" id="PF13302">
    <property type="entry name" value="Acetyltransf_3"/>
    <property type="match status" value="1"/>
</dbReference>